<evidence type="ECO:0000313" key="4">
    <source>
        <dbReference type="Proteomes" id="UP000583556"/>
    </source>
</evidence>
<dbReference type="SUPFAM" id="SSF56601">
    <property type="entry name" value="beta-lactamase/transpeptidase-like"/>
    <property type="match status" value="1"/>
</dbReference>
<accession>A0A7Y0G9D5</accession>
<feature type="domain" description="Beta-lactamase-related" evidence="2">
    <location>
        <begin position="204"/>
        <end position="531"/>
    </location>
</feature>
<protein>
    <submittedName>
        <fullName evidence="3">Beta-lactamase family protein</fullName>
    </submittedName>
</protein>
<feature type="chain" id="PRO_5031453156" evidence="1">
    <location>
        <begin position="28"/>
        <end position="670"/>
    </location>
</feature>
<keyword evidence="1" id="KW-0732">Signal</keyword>
<dbReference type="PANTHER" id="PTHR46825:SF15">
    <property type="entry name" value="BETA-LACTAMASE-RELATED DOMAIN-CONTAINING PROTEIN"/>
    <property type="match status" value="1"/>
</dbReference>
<dbReference type="InterPro" id="IPR050491">
    <property type="entry name" value="AmpC-like"/>
</dbReference>
<dbReference type="InterPro" id="IPR012338">
    <property type="entry name" value="Beta-lactam/transpept-like"/>
</dbReference>
<keyword evidence="4" id="KW-1185">Reference proteome</keyword>
<evidence type="ECO:0000256" key="1">
    <source>
        <dbReference type="SAM" id="SignalP"/>
    </source>
</evidence>
<dbReference type="Pfam" id="PF00144">
    <property type="entry name" value="Beta-lactamase"/>
    <property type="match status" value="1"/>
</dbReference>
<dbReference type="InterPro" id="IPR001466">
    <property type="entry name" value="Beta-lactam-related"/>
</dbReference>
<sequence>MNTRSMRVRTLLAGLALPLATLAPAVAARAEPAAPATPVPGATAIPVGTGATIVPPEGWSQKREGQLVRFVAPEGDASAVIVPIASARNADDAAMQAFALARPGFSRAIDLTQPLPPREGWDDAAVTGFDVPPAEKAIAQAIVLRKGTSYTVVAIEGALATLAKRNAQLRVASDTLKPAGFTSESFAGKAAHRFDATRVEALKRFVLSAMQQLKIPGIGLAVVDHGKIVYEGGLGVKDLATGTPVDADTLFMIASNTKGMSTLLLATLVDQGKLDWNQPVTRYMPEFRLGDDATTRKVLVKHLVCACTGLPRRDMEWLFNTSPSTPATATFDQLAASQPTSGFGEVFQYNNLMASAAGYLGARLIAPGKELGAAYDKAMQDRIFTPLGMRDTTLSNTVATAGNWARPYDLDIDGKVALIDMKFNDTVVPYRPAGGAWSSAHDMARYVLDELDQGRLPNGKRLVSATNLLARRVHNVPVADQQWYGMGLEDSIMSGVSVIHHGGSMFGYKSDWFAVPSAQVGIVVLTNSEMGYDLTKAASRRMIELLYDGAPKAAQQVAVAARQADLWVEKNRSQLDRNVSPEEARRYVGNYANRELGPLTVTYADGVLHARATSIWSDLALKKNADGSTSLATISPGASGFEFLATTRDGKRALVLQDPQREYVLLETTG</sequence>
<dbReference type="EMBL" id="JABBGM010000003">
    <property type="protein sequence ID" value="NML93890.1"/>
    <property type="molecule type" value="Genomic_DNA"/>
</dbReference>
<dbReference type="RefSeq" id="WP_169493149.1">
    <property type="nucleotide sequence ID" value="NZ_JABBGM010000003.1"/>
</dbReference>
<dbReference type="Proteomes" id="UP000583556">
    <property type="component" value="Unassembled WGS sequence"/>
</dbReference>
<name>A0A7Y0G9D5_9SPHN</name>
<proteinExistence type="predicted"/>
<evidence type="ECO:0000313" key="3">
    <source>
        <dbReference type="EMBL" id="NML93890.1"/>
    </source>
</evidence>
<gene>
    <name evidence="3" type="ORF">HHL27_09440</name>
</gene>
<organism evidence="3 4">
    <name type="scientific">Novosphingobium olei</name>
    <dbReference type="NCBI Taxonomy" id="2728851"/>
    <lineage>
        <taxon>Bacteria</taxon>
        <taxon>Pseudomonadati</taxon>
        <taxon>Pseudomonadota</taxon>
        <taxon>Alphaproteobacteria</taxon>
        <taxon>Sphingomonadales</taxon>
        <taxon>Sphingomonadaceae</taxon>
        <taxon>Novosphingobium</taxon>
    </lineage>
</organism>
<reference evidence="3 4" key="1">
    <citation type="submission" date="2020-04" db="EMBL/GenBank/DDBJ databases">
        <title>Novosphingobium sp. TW-4 isolated from soil.</title>
        <authorList>
            <person name="Dahal R.H."/>
            <person name="Chaudhary D.K."/>
        </authorList>
    </citation>
    <scope>NUCLEOTIDE SEQUENCE [LARGE SCALE GENOMIC DNA]</scope>
    <source>
        <strain evidence="3 4">TW-4</strain>
    </source>
</reference>
<dbReference type="PANTHER" id="PTHR46825">
    <property type="entry name" value="D-ALANYL-D-ALANINE-CARBOXYPEPTIDASE/ENDOPEPTIDASE AMPH"/>
    <property type="match status" value="1"/>
</dbReference>
<evidence type="ECO:0000259" key="2">
    <source>
        <dbReference type="Pfam" id="PF00144"/>
    </source>
</evidence>
<dbReference type="Gene3D" id="3.40.710.10">
    <property type="entry name" value="DD-peptidase/beta-lactamase superfamily"/>
    <property type="match status" value="1"/>
</dbReference>
<comment type="caution">
    <text evidence="3">The sequence shown here is derived from an EMBL/GenBank/DDBJ whole genome shotgun (WGS) entry which is preliminary data.</text>
</comment>
<dbReference type="AlphaFoldDB" id="A0A7Y0G9D5"/>
<feature type="signal peptide" evidence="1">
    <location>
        <begin position="1"/>
        <end position="27"/>
    </location>
</feature>